<accession>A0A1M5UBH3</accession>
<reference evidence="2" key="1">
    <citation type="submission" date="2016-11" db="EMBL/GenBank/DDBJ databases">
        <authorList>
            <person name="Varghese N."/>
            <person name="Submissions S."/>
        </authorList>
    </citation>
    <scope>NUCLEOTIDE SEQUENCE [LARGE SCALE GENOMIC DNA]</scope>
    <source>
        <strain evidence="2">DSM 19055</strain>
    </source>
</reference>
<dbReference type="RefSeq" id="WP_073064656.1">
    <property type="nucleotide sequence ID" value="NZ_FQWT01000005.1"/>
</dbReference>
<dbReference type="eggNOG" id="ENOG50311QD">
    <property type="taxonomic scope" value="Bacteria"/>
</dbReference>
<keyword evidence="2" id="KW-1185">Reference proteome</keyword>
<dbReference type="EMBL" id="FQWT01000005">
    <property type="protein sequence ID" value="SHH60268.1"/>
    <property type="molecule type" value="Genomic_DNA"/>
</dbReference>
<organism evidence="1 2">
    <name type="scientific">Chryseobacterium oranimense</name>
    <dbReference type="NCBI Taxonomy" id="421058"/>
    <lineage>
        <taxon>Bacteria</taxon>
        <taxon>Pseudomonadati</taxon>
        <taxon>Bacteroidota</taxon>
        <taxon>Flavobacteriia</taxon>
        <taxon>Flavobacteriales</taxon>
        <taxon>Weeksellaceae</taxon>
        <taxon>Chryseobacterium group</taxon>
        <taxon>Chryseobacterium</taxon>
    </lineage>
</organism>
<name>A0A1M5UBH3_9FLAO</name>
<dbReference type="Proteomes" id="UP000184047">
    <property type="component" value="Unassembled WGS sequence"/>
</dbReference>
<evidence type="ECO:0008006" key="3">
    <source>
        <dbReference type="Google" id="ProtNLM"/>
    </source>
</evidence>
<dbReference type="AlphaFoldDB" id="A0A1M5UBH3"/>
<proteinExistence type="predicted"/>
<sequence>MKIFNFLRKKNTQVPAGKITEPDFSDHPFIKRCEYLKEEYGLIVPDIYKIFFTKYRVAESNFYYRVFWEEQDNSYDVIFYTEEFVRYVIRRFHETFGDQADYKLLQEILEEGECEFVRKENKFRAEHIDLSFLDSCYEERGRNQDDLMIVLDVYSDCGGGECLILTSDKKGYSGGYYHGMKEKIVYNEVTISYRILNHYRLVSDYILNKQFK</sequence>
<evidence type="ECO:0000313" key="2">
    <source>
        <dbReference type="Proteomes" id="UP000184047"/>
    </source>
</evidence>
<evidence type="ECO:0000313" key="1">
    <source>
        <dbReference type="EMBL" id="SHH60268.1"/>
    </source>
</evidence>
<protein>
    <recommendedName>
        <fullName evidence="3">SMI1/KNR4 family protein</fullName>
    </recommendedName>
</protein>
<gene>
    <name evidence="1" type="ORF">SAMN05421866_3150</name>
</gene>
<dbReference type="OrthoDB" id="1270404at2"/>
<dbReference type="STRING" id="421058.SAMN05421866_3150"/>